<keyword evidence="2 5" id="KW-0717">Septation</keyword>
<sequence length="148" mass="17192">MSNKSNKIINKFKYIIGLDDFEEEVVEESIDPFVEEELPVKKRVNNRIVSIHTNLSMKLTIHEPRRYEDAPKIVEDIKNRKTVVINLEHMDGDSKRQIFDFLNGAIYALEGVIQKVAKDIFILAPNNVEINGNIKEQLKNKGIFPWQK</sequence>
<dbReference type="GO" id="GO:0005737">
    <property type="term" value="C:cytoplasm"/>
    <property type="evidence" value="ECO:0007669"/>
    <property type="project" value="UniProtKB-SubCell"/>
</dbReference>
<evidence type="ECO:0000256" key="3">
    <source>
        <dbReference type="ARBA" id="ARBA00023306"/>
    </source>
</evidence>
<evidence type="ECO:0000256" key="4">
    <source>
        <dbReference type="ARBA" id="ARBA00044936"/>
    </source>
</evidence>
<comment type="function">
    <text evidence="4 5">Cell division protein that is part of the divisome complex and is recruited early to the Z-ring. Probably stimulates Z-ring formation, perhaps through the cross-linking of FtsZ protofilaments. Its function overlaps with FtsA.</text>
</comment>
<comment type="subunit">
    <text evidence="5">Homodimer. Interacts with FtsZ.</text>
</comment>
<dbReference type="InterPro" id="IPR038594">
    <property type="entry name" value="SepF-like_sf"/>
</dbReference>
<dbReference type="PANTHER" id="PTHR35798:SF1">
    <property type="entry name" value="CELL DIVISION PROTEIN SEPF"/>
    <property type="match status" value="1"/>
</dbReference>
<organism evidence="6 7">
    <name type="scientific">Caloranaerobacter azorensis DSM 13643</name>
    <dbReference type="NCBI Taxonomy" id="1121264"/>
    <lineage>
        <taxon>Bacteria</taxon>
        <taxon>Bacillati</taxon>
        <taxon>Bacillota</taxon>
        <taxon>Tissierellia</taxon>
        <taxon>Tissierellales</taxon>
        <taxon>Thermohalobacteraceae</taxon>
        <taxon>Caloranaerobacter</taxon>
    </lineage>
</organism>
<dbReference type="PANTHER" id="PTHR35798">
    <property type="entry name" value="CELL DIVISION PROTEIN SEPF"/>
    <property type="match status" value="1"/>
</dbReference>
<comment type="subcellular location">
    <subcellularLocation>
        <location evidence="5">Cytoplasm</location>
    </subcellularLocation>
    <text evidence="5">Localizes to the division site, in a FtsZ-dependent manner.</text>
</comment>
<dbReference type="GO" id="GO:0000917">
    <property type="term" value="P:division septum assembly"/>
    <property type="evidence" value="ECO:0007669"/>
    <property type="project" value="UniProtKB-KW"/>
</dbReference>
<protein>
    <recommendedName>
        <fullName evidence="5">Cell division protein SepF</fullName>
    </recommendedName>
</protein>
<keyword evidence="1 5" id="KW-0132">Cell division</keyword>
<evidence type="ECO:0000256" key="2">
    <source>
        <dbReference type="ARBA" id="ARBA00023210"/>
    </source>
</evidence>
<accession>A0A1M5V2K6</accession>
<evidence type="ECO:0000256" key="5">
    <source>
        <dbReference type="HAMAP-Rule" id="MF_01197"/>
    </source>
</evidence>
<keyword evidence="7" id="KW-1185">Reference proteome</keyword>
<dbReference type="GO" id="GO:0043093">
    <property type="term" value="P:FtsZ-dependent cytokinesis"/>
    <property type="evidence" value="ECO:0007669"/>
    <property type="project" value="UniProtKB-UniRule"/>
</dbReference>
<comment type="similarity">
    <text evidence="5">Belongs to the SepF family.</text>
</comment>
<gene>
    <name evidence="5" type="primary">sepF</name>
    <name evidence="6" type="ORF">SAMN02745135_01705</name>
</gene>
<reference evidence="7" key="1">
    <citation type="submission" date="2016-11" db="EMBL/GenBank/DDBJ databases">
        <authorList>
            <person name="Varghese N."/>
            <person name="Submissions S."/>
        </authorList>
    </citation>
    <scope>NUCLEOTIDE SEQUENCE [LARGE SCALE GENOMIC DNA]</scope>
    <source>
        <strain evidence="7">DSM 13643</strain>
    </source>
</reference>
<proteinExistence type="inferred from homology"/>
<dbReference type="EMBL" id="FQXO01000047">
    <property type="protein sequence ID" value="SHH69406.1"/>
    <property type="molecule type" value="Genomic_DNA"/>
</dbReference>
<keyword evidence="3 5" id="KW-0131">Cell cycle</keyword>
<dbReference type="RefSeq" id="WP_073196958.1">
    <property type="nucleotide sequence ID" value="NZ_FQXO01000047.1"/>
</dbReference>
<keyword evidence="5" id="KW-0963">Cytoplasm</keyword>
<dbReference type="Gene3D" id="3.30.110.150">
    <property type="entry name" value="SepF-like protein"/>
    <property type="match status" value="1"/>
</dbReference>
<evidence type="ECO:0000313" key="6">
    <source>
        <dbReference type="EMBL" id="SHH69406.1"/>
    </source>
</evidence>
<name>A0A1M5V2K6_9FIRM</name>
<dbReference type="InterPro" id="IPR007561">
    <property type="entry name" value="Cell_div_SepF/SepF-rel"/>
</dbReference>
<evidence type="ECO:0000256" key="1">
    <source>
        <dbReference type="ARBA" id="ARBA00022618"/>
    </source>
</evidence>
<dbReference type="InterPro" id="IPR023052">
    <property type="entry name" value="Cell_div_SepF"/>
</dbReference>
<dbReference type="AlphaFoldDB" id="A0A1M5V2K6"/>
<dbReference type="Proteomes" id="UP000183967">
    <property type="component" value="Unassembled WGS sequence"/>
</dbReference>
<evidence type="ECO:0000313" key="7">
    <source>
        <dbReference type="Proteomes" id="UP000183967"/>
    </source>
</evidence>
<dbReference type="HAMAP" id="MF_01197">
    <property type="entry name" value="SepF"/>
    <property type="match status" value="1"/>
</dbReference>
<dbReference type="Pfam" id="PF04472">
    <property type="entry name" value="SepF"/>
    <property type="match status" value="1"/>
</dbReference>
<dbReference type="OrthoDB" id="9815206at2"/>